<dbReference type="Pfam" id="PF02630">
    <property type="entry name" value="SCO1-SenC"/>
    <property type="match status" value="1"/>
</dbReference>
<keyword evidence="3" id="KW-1133">Transmembrane helix</keyword>
<feature type="transmembrane region" description="Helical" evidence="3">
    <location>
        <begin position="296"/>
        <end position="317"/>
    </location>
</feature>
<feature type="signal peptide" evidence="4">
    <location>
        <begin position="1"/>
        <end position="26"/>
    </location>
</feature>
<organism evidence="5">
    <name type="scientific">uncultured delta proteobacterium</name>
    <dbReference type="NCBI Taxonomy" id="34034"/>
    <lineage>
        <taxon>Bacteria</taxon>
        <taxon>Deltaproteobacteria</taxon>
        <taxon>environmental samples</taxon>
    </lineage>
</organism>
<evidence type="ECO:0000313" key="5">
    <source>
        <dbReference type="EMBL" id="SBV92418.1"/>
    </source>
</evidence>
<accession>A0A212IYY0</accession>
<evidence type="ECO:0000256" key="2">
    <source>
        <dbReference type="SAM" id="MobiDB-lite"/>
    </source>
</evidence>
<dbReference type="AlphaFoldDB" id="A0A212IYY0"/>
<feature type="chain" id="PRO_5013030164" description="Thioredoxin domain-containing protein" evidence="4">
    <location>
        <begin position="27"/>
        <end position="325"/>
    </location>
</feature>
<dbReference type="EMBL" id="FLUQ01000001">
    <property type="protein sequence ID" value="SBV92418.1"/>
    <property type="molecule type" value="Genomic_DNA"/>
</dbReference>
<evidence type="ECO:0000256" key="1">
    <source>
        <dbReference type="ARBA" id="ARBA00010996"/>
    </source>
</evidence>
<evidence type="ECO:0000256" key="4">
    <source>
        <dbReference type="SAM" id="SignalP"/>
    </source>
</evidence>
<keyword evidence="4" id="KW-0732">Signal</keyword>
<name>A0A212IYY0_9DELT</name>
<comment type="similarity">
    <text evidence="1">Belongs to the SCO1/2 family.</text>
</comment>
<dbReference type="InterPro" id="IPR036249">
    <property type="entry name" value="Thioredoxin-like_sf"/>
</dbReference>
<sequence length="325" mass="35143">MRGFRLPLLCLLVCAVWLHAAQAAVAASPDAAPAPVDAGSAHAGHAPDTGTLADQVPRLSPEQQKDPNLAIPGGGEATTRKQTALGALSPEERAVYARVDEKGGAVIPEGILFKDENGKEVDIRSLMNVPVVIAPVYYSCPGTCHLLLSALARILPQVGLEPVKDYRVVSVSFDDTDTPELAAQRKRNFMAATDFTYPADGWVFLSGSKESVSRLMDAIGFRYKRLGRDFIHPTVLVVTAPGGTVSRYLYGQSFMPFDITMSLNEAAKGHVGLSLKRALAYCFTYDAENRRYVFDFMRLAGGIILFGAAVLLFVLLWGGRKKKKA</sequence>
<gene>
    <name evidence="5" type="ORF">KL86DPRO_10358</name>
</gene>
<protein>
    <recommendedName>
        <fullName evidence="6">Thioredoxin domain-containing protein</fullName>
    </recommendedName>
</protein>
<reference evidence="5" key="1">
    <citation type="submission" date="2016-04" db="EMBL/GenBank/DDBJ databases">
        <authorList>
            <person name="Evans L.H."/>
            <person name="Alamgir A."/>
            <person name="Owens N."/>
            <person name="Weber N.D."/>
            <person name="Virtaneva K."/>
            <person name="Barbian K."/>
            <person name="Babar A."/>
            <person name="Rosenke K."/>
        </authorList>
    </citation>
    <scope>NUCLEOTIDE SEQUENCE</scope>
    <source>
        <strain evidence="5">86</strain>
    </source>
</reference>
<dbReference type="Gene3D" id="3.40.30.10">
    <property type="entry name" value="Glutaredoxin"/>
    <property type="match status" value="1"/>
</dbReference>
<proteinExistence type="inferred from homology"/>
<dbReference type="InterPro" id="IPR003782">
    <property type="entry name" value="SCO1/SenC"/>
</dbReference>
<feature type="region of interest" description="Disordered" evidence="2">
    <location>
        <begin position="31"/>
        <end position="54"/>
    </location>
</feature>
<dbReference type="CDD" id="cd02968">
    <property type="entry name" value="SCO"/>
    <property type="match status" value="1"/>
</dbReference>
<keyword evidence="3" id="KW-0812">Transmembrane</keyword>
<keyword evidence="3" id="KW-0472">Membrane</keyword>
<evidence type="ECO:0000256" key="3">
    <source>
        <dbReference type="SAM" id="Phobius"/>
    </source>
</evidence>
<evidence type="ECO:0008006" key="6">
    <source>
        <dbReference type="Google" id="ProtNLM"/>
    </source>
</evidence>
<dbReference type="SUPFAM" id="SSF52833">
    <property type="entry name" value="Thioredoxin-like"/>
    <property type="match status" value="1"/>
</dbReference>
<feature type="compositionally biased region" description="Low complexity" evidence="2">
    <location>
        <begin position="31"/>
        <end position="43"/>
    </location>
</feature>